<keyword evidence="1" id="KW-0479">Metal-binding</keyword>
<evidence type="ECO:0000256" key="5">
    <source>
        <dbReference type="SAM" id="SignalP"/>
    </source>
</evidence>
<dbReference type="GO" id="GO:0046872">
    <property type="term" value="F:metal ion binding"/>
    <property type="evidence" value="ECO:0007669"/>
    <property type="project" value="UniProtKB-KW"/>
</dbReference>
<accession>A0A1Y2HIE7</accession>
<dbReference type="PANTHER" id="PTHR11474">
    <property type="entry name" value="TYROSINASE FAMILY MEMBER"/>
    <property type="match status" value="1"/>
</dbReference>
<dbReference type="InterPro" id="IPR050316">
    <property type="entry name" value="Tyrosinase/Hemocyanin"/>
</dbReference>
<dbReference type="STRING" id="765915.A0A1Y2HIE7"/>
<protein>
    <recommendedName>
        <fullName evidence="6">Tyrosinase copper-binding domain-containing protein</fullName>
    </recommendedName>
</protein>
<evidence type="ECO:0000256" key="4">
    <source>
        <dbReference type="SAM" id="MobiDB-lite"/>
    </source>
</evidence>
<proteinExistence type="predicted"/>
<evidence type="ECO:0000313" key="7">
    <source>
        <dbReference type="EMBL" id="ORZ34378.1"/>
    </source>
</evidence>
<sequence length="465" mass="50392">MRSPVPILAVMLLAYAALASAACQQVRIRRPYSSLSQKERADYAKAINTMKQSGALDRMTLKHRTGIKYHMTTQFLPMHRAILKEFEDELIKANPAIQGLPYWDELADSAAPLSSTMFATDGVSAMQPGALTAPFAGLTDDSGRVVQRRPRSTISGKFNWIPSSVSMAAALKSFKTFGEMSGVVEVVPYNAYHGMIGGHMGDPRISPADPVFYLHHCYIDLLWALEVKVGDGTVLYENKWKNADMIKYEDQLCYRYESALVPPPLSSSNAGNSANGSGNGGKAKKLGFFSKLWKGIKGVFGGGKSSGGHKQQDVIVSTNESTNSFPTNATTFVHGVDPLPELVIRQLMPTMDLDMAIKKVRAAERKVNEIAAQLAAQVEKDLASAKNEKEAEKVADAVPTVQDLVAGNTRKADDEGKVNGPKKAIKEQAQDEQPAVTHKVEENGAERAAFGLATVVATIISSLFM</sequence>
<keyword evidence="5" id="KW-0732">Signal</keyword>
<evidence type="ECO:0000313" key="8">
    <source>
        <dbReference type="Proteomes" id="UP000193411"/>
    </source>
</evidence>
<dbReference type="InterPro" id="IPR008922">
    <property type="entry name" value="Di-copper_centre_dom_sf"/>
</dbReference>
<dbReference type="InterPro" id="IPR002227">
    <property type="entry name" value="Tyrosinase_Cu-bd"/>
</dbReference>
<feature type="signal peptide" evidence="5">
    <location>
        <begin position="1"/>
        <end position="21"/>
    </location>
</feature>
<dbReference type="OrthoDB" id="6132182at2759"/>
<dbReference type="AlphaFoldDB" id="A0A1Y2HIE7"/>
<feature type="chain" id="PRO_5012124182" description="Tyrosinase copper-binding domain-containing protein" evidence="5">
    <location>
        <begin position="22"/>
        <end position="465"/>
    </location>
</feature>
<feature type="domain" description="Tyrosinase copper-binding" evidence="6">
    <location>
        <begin position="209"/>
        <end position="220"/>
    </location>
</feature>
<dbReference type="PANTHER" id="PTHR11474:SF126">
    <property type="entry name" value="TYROSINASE-LIKE PROTEIN TYR-1-RELATED"/>
    <property type="match status" value="1"/>
</dbReference>
<evidence type="ECO:0000256" key="3">
    <source>
        <dbReference type="SAM" id="Coils"/>
    </source>
</evidence>
<evidence type="ECO:0000256" key="1">
    <source>
        <dbReference type="ARBA" id="ARBA00022723"/>
    </source>
</evidence>
<dbReference type="PROSITE" id="PS00498">
    <property type="entry name" value="TYROSINASE_2"/>
    <property type="match status" value="1"/>
</dbReference>
<name>A0A1Y2HIE7_9FUNG</name>
<keyword evidence="8" id="KW-1185">Reference proteome</keyword>
<keyword evidence="3" id="KW-0175">Coiled coil</keyword>
<dbReference type="Proteomes" id="UP000193411">
    <property type="component" value="Unassembled WGS sequence"/>
</dbReference>
<keyword evidence="2" id="KW-0186">Copper</keyword>
<dbReference type="EMBL" id="MCFL01000029">
    <property type="protein sequence ID" value="ORZ34378.1"/>
    <property type="molecule type" value="Genomic_DNA"/>
</dbReference>
<dbReference type="PRINTS" id="PR00092">
    <property type="entry name" value="TYROSINASE"/>
</dbReference>
<gene>
    <name evidence="7" type="ORF">BCR44DRAFT_1514117</name>
</gene>
<comment type="caution">
    <text evidence="7">The sequence shown here is derived from an EMBL/GenBank/DDBJ whole genome shotgun (WGS) entry which is preliminary data.</text>
</comment>
<feature type="coiled-coil region" evidence="3">
    <location>
        <begin position="353"/>
        <end position="395"/>
    </location>
</feature>
<dbReference type="Pfam" id="PF00264">
    <property type="entry name" value="Tyrosinase"/>
    <property type="match status" value="1"/>
</dbReference>
<evidence type="ECO:0000259" key="6">
    <source>
        <dbReference type="PROSITE" id="PS00498"/>
    </source>
</evidence>
<feature type="region of interest" description="Disordered" evidence="4">
    <location>
        <begin position="407"/>
        <end position="436"/>
    </location>
</feature>
<organism evidence="7 8">
    <name type="scientific">Catenaria anguillulae PL171</name>
    <dbReference type="NCBI Taxonomy" id="765915"/>
    <lineage>
        <taxon>Eukaryota</taxon>
        <taxon>Fungi</taxon>
        <taxon>Fungi incertae sedis</taxon>
        <taxon>Blastocladiomycota</taxon>
        <taxon>Blastocladiomycetes</taxon>
        <taxon>Blastocladiales</taxon>
        <taxon>Catenariaceae</taxon>
        <taxon>Catenaria</taxon>
    </lineage>
</organism>
<dbReference type="SUPFAM" id="SSF48056">
    <property type="entry name" value="Di-copper centre-containing domain"/>
    <property type="match status" value="1"/>
</dbReference>
<dbReference type="GO" id="GO:0016491">
    <property type="term" value="F:oxidoreductase activity"/>
    <property type="evidence" value="ECO:0007669"/>
    <property type="project" value="InterPro"/>
</dbReference>
<dbReference type="Gene3D" id="1.10.1280.10">
    <property type="entry name" value="Di-copper center containing domain from catechol oxidase"/>
    <property type="match status" value="1"/>
</dbReference>
<evidence type="ECO:0000256" key="2">
    <source>
        <dbReference type="ARBA" id="ARBA00023008"/>
    </source>
</evidence>
<dbReference type="PROSITE" id="PS51257">
    <property type="entry name" value="PROKAR_LIPOPROTEIN"/>
    <property type="match status" value="1"/>
</dbReference>
<reference evidence="7 8" key="1">
    <citation type="submission" date="2016-07" db="EMBL/GenBank/DDBJ databases">
        <title>Pervasive Adenine N6-methylation of Active Genes in Fungi.</title>
        <authorList>
            <consortium name="DOE Joint Genome Institute"/>
            <person name="Mondo S.J."/>
            <person name="Dannebaum R.O."/>
            <person name="Kuo R.C."/>
            <person name="Labutti K."/>
            <person name="Haridas S."/>
            <person name="Kuo A."/>
            <person name="Salamov A."/>
            <person name="Ahrendt S.R."/>
            <person name="Lipzen A."/>
            <person name="Sullivan W."/>
            <person name="Andreopoulos W.B."/>
            <person name="Clum A."/>
            <person name="Lindquist E."/>
            <person name="Daum C."/>
            <person name="Ramamoorthy G.K."/>
            <person name="Gryganskyi A."/>
            <person name="Culley D."/>
            <person name="Magnuson J.K."/>
            <person name="James T.Y."/>
            <person name="O'Malley M.A."/>
            <person name="Stajich J.E."/>
            <person name="Spatafora J.W."/>
            <person name="Visel A."/>
            <person name="Grigoriev I.V."/>
        </authorList>
    </citation>
    <scope>NUCLEOTIDE SEQUENCE [LARGE SCALE GENOMIC DNA]</scope>
    <source>
        <strain evidence="7 8">PL171</strain>
    </source>
</reference>